<reference evidence="1 2" key="1">
    <citation type="submission" date="2015-09" db="EMBL/GenBank/DDBJ databases">
        <title>Sorangium comparison.</title>
        <authorList>
            <person name="Zaburannyi N."/>
            <person name="Bunk B."/>
            <person name="Overmann J."/>
            <person name="Mueller R."/>
        </authorList>
    </citation>
    <scope>NUCLEOTIDE SEQUENCE [LARGE SCALE GENOMIC DNA]</scope>
    <source>
        <strain evidence="1 2">So ce26</strain>
    </source>
</reference>
<dbReference type="AlphaFoldDB" id="A0A2L0FC71"/>
<evidence type="ECO:0000313" key="1">
    <source>
        <dbReference type="EMBL" id="AUX49082.1"/>
    </source>
</evidence>
<dbReference type="EMBL" id="CP012673">
    <property type="protein sequence ID" value="AUX49082.1"/>
    <property type="molecule type" value="Genomic_DNA"/>
</dbReference>
<gene>
    <name evidence="1" type="ORF">SOCE26_106270</name>
</gene>
<evidence type="ECO:0000313" key="2">
    <source>
        <dbReference type="Proteomes" id="UP000238348"/>
    </source>
</evidence>
<sequence length="129" mass="14529">MGGLSKLIRLPCAPTRVLYTTAVRGVVGFGPTDWDLAALLTFEARDLETIVREAARRPRPRAELIIPPERLDWFPSDARDLLVENARDGGFSLKGEMYDAGDFFKPPLTHGYMLRAGTTPHLYLYLYTM</sequence>
<accession>A0A2L0FC71</accession>
<organism evidence="1 2">
    <name type="scientific">Sorangium cellulosum</name>
    <name type="common">Polyangium cellulosum</name>
    <dbReference type="NCBI Taxonomy" id="56"/>
    <lineage>
        <taxon>Bacteria</taxon>
        <taxon>Pseudomonadati</taxon>
        <taxon>Myxococcota</taxon>
        <taxon>Polyangia</taxon>
        <taxon>Polyangiales</taxon>
        <taxon>Polyangiaceae</taxon>
        <taxon>Sorangium</taxon>
    </lineage>
</organism>
<dbReference type="Proteomes" id="UP000238348">
    <property type="component" value="Chromosome"/>
</dbReference>
<name>A0A2L0FC71_SORCE</name>
<proteinExistence type="predicted"/>
<protein>
    <submittedName>
        <fullName evidence="1">Uncharacterized protein</fullName>
    </submittedName>
</protein>